<feature type="region of interest" description="Disordered" evidence="1">
    <location>
        <begin position="159"/>
        <end position="184"/>
    </location>
</feature>
<feature type="compositionally biased region" description="Low complexity" evidence="1">
    <location>
        <begin position="1"/>
        <end position="12"/>
    </location>
</feature>
<evidence type="ECO:0000256" key="1">
    <source>
        <dbReference type="SAM" id="MobiDB-lite"/>
    </source>
</evidence>
<feature type="region of interest" description="Disordered" evidence="1">
    <location>
        <begin position="73"/>
        <end position="119"/>
    </location>
</feature>
<feature type="compositionally biased region" description="Basic residues" evidence="1">
    <location>
        <begin position="13"/>
        <end position="23"/>
    </location>
</feature>
<dbReference type="EMBL" id="HBDZ01004253">
    <property type="protein sequence ID" value="CAD8233861.1"/>
    <property type="molecule type" value="Transcribed_RNA"/>
</dbReference>
<protein>
    <submittedName>
        <fullName evidence="2">Uncharacterized protein</fullName>
    </submittedName>
</protein>
<feature type="compositionally biased region" description="Gly residues" evidence="1">
    <location>
        <begin position="105"/>
        <end position="118"/>
    </location>
</feature>
<accession>A0A7R9XXW3</accession>
<name>A0A7R9XXW3_9VIRI</name>
<feature type="compositionally biased region" description="Polar residues" evidence="1">
    <location>
        <begin position="174"/>
        <end position="184"/>
    </location>
</feature>
<feature type="compositionally biased region" description="Basic and acidic residues" evidence="1">
    <location>
        <begin position="74"/>
        <end position="83"/>
    </location>
</feature>
<organism evidence="2">
    <name type="scientific">Prasinoderma coloniale</name>
    <dbReference type="NCBI Taxonomy" id="156133"/>
    <lineage>
        <taxon>Eukaryota</taxon>
        <taxon>Viridiplantae</taxon>
        <taxon>Prasinodermophyta</taxon>
        <taxon>Prasinodermophyceae</taxon>
        <taxon>Prasinodermales</taxon>
        <taxon>Prasinodermaceae</taxon>
        <taxon>Prasinoderma</taxon>
    </lineage>
</organism>
<feature type="region of interest" description="Disordered" evidence="1">
    <location>
        <begin position="1"/>
        <end position="30"/>
    </location>
</feature>
<dbReference type="AlphaFoldDB" id="A0A7R9XXW3"/>
<sequence length="383" mass="40124">MSASLAPRPLRGAARRKKTRPVRAKLPTAVTSAPLRNAWSCESAAAGEYLRLLGYHVSAAEVAEARRRGSQLALRDDADDSKALHAAAASNDGPGPGLRQPQKQGGRGAPGGGGGHQIEGGLFVSATRREAGAGTPAVGTATMSTNALLALPSNDFGDLPPGLAARETQERPHSSWSTKMSGAVSSPYDQARAGSVAVQLTHQVKVDAERTKTSAARHSRRGADGRWAPKQAMGRHVSLISSTSGEAGDGNNTAPPARALTPKEMDAGTSSAHFMPPTVAEDDPEATARCTTASTAVAAAIVVAKAGDNPELVPSVLLRRPGYVKRKGVLLKRKRTSVTIADTKKLKATYKKLRAQANTLWMRGIIPRWPGDSTSFVLHQVLL</sequence>
<evidence type="ECO:0000313" key="2">
    <source>
        <dbReference type="EMBL" id="CAD8233861.1"/>
    </source>
</evidence>
<reference evidence="2" key="1">
    <citation type="submission" date="2021-01" db="EMBL/GenBank/DDBJ databases">
        <authorList>
            <person name="Corre E."/>
            <person name="Pelletier E."/>
            <person name="Niang G."/>
            <person name="Scheremetjew M."/>
            <person name="Finn R."/>
            <person name="Kale V."/>
            <person name="Holt S."/>
            <person name="Cochrane G."/>
            <person name="Meng A."/>
            <person name="Brown T."/>
            <person name="Cohen L."/>
        </authorList>
    </citation>
    <scope>NUCLEOTIDE SEQUENCE</scope>
    <source>
        <strain evidence="2">CCMP1413</strain>
    </source>
</reference>
<proteinExistence type="predicted"/>
<gene>
    <name evidence="2" type="ORF">PCOL08062_LOCUS3257</name>
</gene>